<evidence type="ECO:0000313" key="2">
    <source>
        <dbReference type="Proteomes" id="UP000799291"/>
    </source>
</evidence>
<dbReference type="Proteomes" id="UP000799291">
    <property type="component" value="Unassembled WGS sequence"/>
</dbReference>
<dbReference type="AlphaFoldDB" id="A0A6G1J7G2"/>
<accession>A0A6G1J7G2</accession>
<protein>
    <submittedName>
        <fullName evidence="1">Uncharacterized protein</fullName>
    </submittedName>
</protein>
<organism evidence="1 2">
    <name type="scientific">Lentithecium fluviatile CBS 122367</name>
    <dbReference type="NCBI Taxonomy" id="1168545"/>
    <lineage>
        <taxon>Eukaryota</taxon>
        <taxon>Fungi</taxon>
        <taxon>Dikarya</taxon>
        <taxon>Ascomycota</taxon>
        <taxon>Pezizomycotina</taxon>
        <taxon>Dothideomycetes</taxon>
        <taxon>Pleosporomycetidae</taxon>
        <taxon>Pleosporales</taxon>
        <taxon>Massarineae</taxon>
        <taxon>Lentitheciaceae</taxon>
        <taxon>Lentithecium</taxon>
    </lineage>
</organism>
<proteinExistence type="predicted"/>
<keyword evidence="2" id="KW-1185">Reference proteome</keyword>
<name>A0A6G1J7G2_9PLEO</name>
<evidence type="ECO:0000313" key="1">
    <source>
        <dbReference type="EMBL" id="KAF2686059.1"/>
    </source>
</evidence>
<reference evidence="1" key="1">
    <citation type="journal article" date="2020" name="Stud. Mycol.">
        <title>101 Dothideomycetes genomes: a test case for predicting lifestyles and emergence of pathogens.</title>
        <authorList>
            <person name="Haridas S."/>
            <person name="Albert R."/>
            <person name="Binder M."/>
            <person name="Bloem J."/>
            <person name="Labutti K."/>
            <person name="Salamov A."/>
            <person name="Andreopoulos B."/>
            <person name="Baker S."/>
            <person name="Barry K."/>
            <person name="Bills G."/>
            <person name="Bluhm B."/>
            <person name="Cannon C."/>
            <person name="Castanera R."/>
            <person name="Culley D."/>
            <person name="Daum C."/>
            <person name="Ezra D."/>
            <person name="Gonzalez J."/>
            <person name="Henrissat B."/>
            <person name="Kuo A."/>
            <person name="Liang C."/>
            <person name="Lipzen A."/>
            <person name="Lutzoni F."/>
            <person name="Magnuson J."/>
            <person name="Mondo S."/>
            <person name="Nolan M."/>
            <person name="Ohm R."/>
            <person name="Pangilinan J."/>
            <person name="Park H.-J."/>
            <person name="Ramirez L."/>
            <person name="Alfaro M."/>
            <person name="Sun H."/>
            <person name="Tritt A."/>
            <person name="Yoshinaga Y."/>
            <person name="Zwiers L.-H."/>
            <person name="Turgeon B."/>
            <person name="Goodwin S."/>
            <person name="Spatafora J."/>
            <person name="Crous P."/>
            <person name="Grigoriev I."/>
        </authorList>
    </citation>
    <scope>NUCLEOTIDE SEQUENCE</scope>
    <source>
        <strain evidence="1">CBS 122367</strain>
    </source>
</reference>
<dbReference type="EMBL" id="MU005577">
    <property type="protein sequence ID" value="KAF2686059.1"/>
    <property type="molecule type" value="Genomic_DNA"/>
</dbReference>
<gene>
    <name evidence="1" type="ORF">K458DRAFT_387071</name>
</gene>
<sequence length="166" mass="18787">MAVSVKSWGFEAGEEAAFINSSDARRRNIKSHEPPQPTLTHRPYYYSKIKHRLIRNHGKQLQLRSFALDFNDAFNSTQFTNDILPISLVSKEFAQLASEVFYKISVIKIVGKDWPSTNASEAKIAGALRPLQTRKPIRHMELIVFLEYDANGLASRPDTPLLISTS</sequence>